<reference evidence="1 2" key="1">
    <citation type="submission" date="2016-11" db="EMBL/GenBank/DDBJ databases">
        <title>Paenibacillus species isolates.</title>
        <authorList>
            <person name="Beno S.M."/>
        </authorList>
    </citation>
    <scope>NUCLEOTIDE SEQUENCE [LARGE SCALE GENOMIC DNA]</scope>
    <source>
        <strain evidence="1 2">FSL H7-0443</strain>
    </source>
</reference>
<dbReference type="Pfam" id="PF20648">
    <property type="entry name" value="DUF6809"/>
    <property type="match status" value="1"/>
</dbReference>
<evidence type="ECO:0000313" key="2">
    <source>
        <dbReference type="Proteomes" id="UP000187425"/>
    </source>
</evidence>
<dbReference type="AlphaFoldDB" id="A0A1R0ZE30"/>
<sequence>MVIILEDFYYGRLSPNELIKPSDPELQKINQKIINFLEMLKERLSEEDFDQVEKLFDLQSDSSSLHSALSFIQGYKIGALMMIDVFSGDKDSIYDGI</sequence>
<organism evidence="1 2">
    <name type="scientific">Paenibacillus odorifer</name>
    <dbReference type="NCBI Taxonomy" id="189426"/>
    <lineage>
        <taxon>Bacteria</taxon>
        <taxon>Bacillati</taxon>
        <taxon>Bacillota</taxon>
        <taxon>Bacilli</taxon>
        <taxon>Bacillales</taxon>
        <taxon>Paenibacillaceae</taxon>
        <taxon>Paenibacillus</taxon>
    </lineage>
</organism>
<name>A0A1R0ZE30_9BACL</name>
<dbReference type="Proteomes" id="UP000187425">
    <property type="component" value="Unassembled WGS sequence"/>
</dbReference>
<proteinExistence type="predicted"/>
<dbReference type="EMBL" id="MPTW01000010">
    <property type="protein sequence ID" value="OME67978.1"/>
    <property type="molecule type" value="Genomic_DNA"/>
</dbReference>
<accession>A0A1R0ZE30</accession>
<evidence type="ECO:0000313" key="1">
    <source>
        <dbReference type="EMBL" id="OME67978.1"/>
    </source>
</evidence>
<comment type="caution">
    <text evidence="1">The sequence shown here is derived from an EMBL/GenBank/DDBJ whole genome shotgun (WGS) entry which is preliminary data.</text>
</comment>
<protein>
    <submittedName>
        <fullName evidence="1">Uncharacterized protein</fullName>
    </submittedName>
</protein>
<gene>
    <name evidence="1" type="ORF">BSK65_17790</name>
</gene>
<dbReference type="InterPro" id="IPR049215">
    <property type="entry name" value="DUF6809"/>
</dbReference>